<organism evidence="5 6">
    <name type="scientific">Dyella tabacisoli</name>
    <dbReference type="NCBI Taxonomy" id="2282381"/>
    <lineage>
        <taxon>Bacteria</taxon>
        <taxon>Pseudomonadati</taxon>
        <taxon>Pseudomonadota</taxon>
        <taxon>Gammaproteobacteria</taxon>
        <taxon>Lysobacterales</taxon>
        <taxon>Rhodanobacteraceae</taxon>
        <taxon>Dyella</taxon>
    </lineage>
</organism>
<proteinExistence type="inferred from homology"/>
<comment type="similarity">
    <text evidence="2">Belongs to the FlgN family.</text>
</comment>
<evidence type="ECO:0000256" key="3">
    <source>
        <dbReference type="ARBA" id="ARBA00022795"/>
    </source>
</evidence>
<keyword evidence="5" id="KW-0282">Flagellum</keyword>
<dbReference type="RefSeq" id="WP_114844698.1">
    <property type="nucleotide sequence ID" value="NZ_JBHSPE010000001.1"/>
</dbReference>
<protein>
    <submittedName>
        <fullName evidence="5">Flagellar protein FlgN</fullName>
    </submittedName>
</protein>
<keyword evidence="5" id="KW-0966">Cell projection</keyword>
<dbReference type="EMBL" id="QQAH01000005">
    <property type="protein sequence ID" value="RDD82633.1"/>
    <property type="molecule type" value="Genomic_DNA"/>
</dbReference>
<comment type="function">
    <text evidence="1">Required for the efficient initiation of filament assembly.</text>
</comment>
<sequence>MDTGLQVELSDTLSAVIGDMRQAVAQLNDALGAERAALNRADAEALDRAGEAKQALMRRLEQLDVERVQLTQNLQTPSSQQQEAWADVLQTLAACQHANQRNGSIVGQQLSQIRHALSVLTGGKDEANLYGPAGILSGGYRSLPLAEA</sequence>
<dbReference type="Pfam" id="PF05130">
    <property type="entry name" value="FlgN"/>
    <property type="match status" value="1"/>
</dbReference>
<dbReference type="Proteomes" id="UP000253782">
    <property type="component" value="Unassembled WGS sequence"/>
</dbReference>
<keyword evidence="3" id="KW-1005">Bacterial flagellum biogenesis</keyword>
<keyword evidence="5" id="KW-0969">Cilium</keyword>
<feature type="coiled-coil region" evidence="4">
    <location>
        <begin position="24"/>
        <end position="73"/>
    </location>
</feature>
<dbReference type="OrthoDB" id="5950635at2"/>
<dbReference type="InterPro" id="IPR036679">
    <property type="entry name" value="FlgN-like_sf"/>
</dbReference>
<evidence type="ECO:0000256" key="2">
    <source>
        <dbReference type="ARBA" id="ARBA00007703"/>
    </source>
</evidence>
<dbReference type="AlphaFoldDB" id="A0A369UQN3"/>
<dbReference type="InterPro" id="IPR007809">
    <property type="entry name" value="FlgN-like"/>
</dbReference>
<name>A0A369UQN3_9GAMM</name>
<dbReference type="GO" id="GO:0044780">
    <property type="term" value="P:bacterial-type flagellum assembly"/>
    <property type="evidence" value="ECO:0007669"/>
    <property type="project" value="InterPro"/>
</dbReference>
<gene>
    <name evidence="5" type="ORF">DVJ77_06865</name>
</gene>
<evidence type="ECO:0000256" key="4">
    <source>
        <dbReference type="SAM" id="Coils"/>
    </source>
</evidence>
<evidence type="ECO:0000313" key="6">
    <source>
        <dbReference type="Proteomes" id="UP000253782"/>
    </source>
</evidence>
<accession>A0A369UQN3</accession>
<keyword evidence="6" id="KW-1185">Reference proteome</keyword>
<dbReference type="SUPFAM" id="SSF140566">
    <property type="entry name" value="FlgN-like"/>
    <property type="match status" value="1"/>
</dbReference>
<evidence type="ECO:0000256" key="1">
    <source>
        <dbReference type="ARBA" id="ARBA00002397"/>
    </source>
</evidence>
<reference evidence="5 6" key="1">
    <citation type="submission" date="2018-07" db="EMBL/GenBank/DDBJ databases">
        <title>Dyella tabacisoli L4-6T, whole genome shotgun sequence.</title>
        <authorList>
            <person name="Zhou X.-K."/>
            <person name="Li W.-J."/>
            <person name="Duan Y.-Q."/>
        </authorList>
    </citation>
    <scope>NUCLEOTIDE SEQUENCE [LARGE SCALE GENOMIC DNA]</scope>
    <source>
        <strain evidence="5 6">L4-6</strain>
    </source>
</reference>
<dbReference type="Gene3D" id="1.20.58.300">
    <property type="entry name" value="FlgN-like"/>
    <property type="match status" value="1"/>
</dbReference>
<evidence type="ECO:0000313" key="5">
    <source>
        <dbReference type="EMBL" id="RDD82633.1"/>
    </source>
</evidence>
<keyword evidence="4" id="KW-0175">Coiled coil</keyword>
<comment type="caution">
    <text evidence="5">The sequence shown here is derived from an EMBL/GenBank/DDBJ whole genome shotgun (WGS) entry which is preliminary data.</text>
</comment>